<evidence type="ECO:0000313" key="5">
    <source>
        <dbReference type="Proteomes" id="UP000247005"/>
    </source>
</evidence>
<dbReference type="Proteomes" id="UP000237073">
    <property type="component" value="Unassembled WGS sequence"/>
</dbReference>
<evidence type="ECO:0000313" key="4">
    <source>
        <dbReference type="Proteomes" id="UP000237073"/>
    </source>
</evidence>
<feature type="compositionally biased region" description="Basic and acidic residues" evidence="1">
    <location>
        <begin position="96"/>
        <end position="126"/>
    </location>
</feature>
<organism evidence="3 5">
    <name type="scientific">Superficieibacter electus</name>
    <dbReference type="NCBI Taxonomy" id="2022662"/>
    <lineage>
        <taxon>Bacteria</taxon>
        <taxon>Pseudomonadati</taxon>
        <taxon>Pseudomonadota</taxon>
        <taxon>Gammaproteobacteria</taxon>
        <taxon>Enterobacterales</taxon>
        <taxon>Enterobacteriaceae</taxon>
        <taxon>Superficieibacter</taxon>
    </lineage>
</organism>
<feature type="compositionally biased region" description="Basic residues" evidence="1">
    <location>
        <begin position="46"/>
        <end position="56"/>
    </location>
</feature>
<reference evidence="4 5" key="1">
    <citation type="submission" date="2018-01" db="EMBL/GenBank/DDBJ databases">
        <title>Superficieibacter electus gen. nov., sp. nov., an extended-spectrum beta-lactamase possessing member of the Enterobacteriaceae family, isolated from intensive care unit surfaces.</title>
        <authorList>
            <person name="Potter R.F."/>
            <person name="D'Souza A.W."/>
        </authorList>
    </citation>
    <scope>NUCLEOTIDE SEQUENCE [LARGE SCALE GENOMIC DNA]</scope>
    <source>
        <strain evidence="3 5">BP-1</strain>
        <strain evidence="2 4">BP-2</strain>
    </source>
</reference>
<protein>
    <submittedName>
        <fullName evidence="3">Uncharacterized protein</fullName>
    </submittedName>
</protein>
<accession>A0A2P5GK01</accession>
<sequence>MSEEKAKYRVTRLSFIVNQLVHEGEEVEYDGEPGSALEPLNDAAKSAKKKAEKKHGKTEEVKPPQVSVVSDSNPDDGEPGSGDGAVSEDLASLRQQYEELFDKKPGNKSAETMKSEIAAKRKELGV</sequence>
<dbReference type="Proteomes" id="UP000247005">
    <property type="component" value="Unassembled WGS sequence"/>
</dbReference>
<dbReference type="EMBL" id="PQGD01000020">
    <property type="protein sequence ID" value="POP44458.1"/>
    <property type="molecule type" value="Genomic_DNA"/>
</dbReference>
<proteinExistence type="predicted"/>
<comment type="caution">
    <text evidence="3">The sequence shown here is derived from an EMBL/GenBank/DDBJ whole genome shotgun (WGS) entry which is preliminary data.</text>
</comment>
<name>A0A2P5GK01_9ENTR</name>
<dbReference type="AlphaFoldDB" id="A0A2P5GK01"/>
<evidence type="ECO:0000313" key="2">
    <source>
        <dbReference type="EMBL" id="POP42150.1"/>
    </source>
</evidence>
<dbReference type="RefSeq" id="WP_103677870.1">
    <property type="nucleotide sequence ID" value="NZ_PQGD01000020.1"/>
</dbReference>
<dbReference type="OrthoDB" id="6556393at2"/>
<dbReference type="EMBL" id="PQGE01000021">
    <property type="protein sequence ID" value="POP42150.1"/>
    <property type="molecule type" value="Genomic_DNA"/>
</dbReference>
<feature type="region of interest" description="Disordered" evidence="1">
    <location>
        <begin position="26"/>
        <end position="126"/>
    </location>
</feature>
<evidence type="ECO:0000256" key="1">
    <source>
        <dbReference type="SAM" id="MobiDB-lite"/>
    </source>
</evidence>
<gene>
    <name evidence="3" type="ORF">CHU32_21110</name>
    <name evidence="2" type="ORF">CHU33_20225</name>
</gene>
<keyword evidence="4" id="KW-1185">Reference proteome</keyword>
<evidence type="ECO:0000313" key="3">
    <source>
        <dbReference type="EMBL" id="POP44458.1"/>
    </source>
</evidence>